<accession>A0ABP0B488</accession>
<evidence type="ECO:0000256" key="2">
    <source>
        <dbReference type="SAM" id="MobiDB-lite"/>
    </source>
</evidence>
<dbReference type="PANTHER" id="PTHR44145:SF3">
    <property type="entry name" value="DNAJ HOMOLOG SUBFAMILY A MEMBER 3, MITOCHONDRIAL"/>
    <property type="match status" value="1"/>
</dbReference>
<dbReference type="PANTHER" id="PTHR44145">
    <property type="entry name" value="DNAJ HOMOLOG SUBFAMILY A MEMBER 3, MITOCHONDRIAL"/>
    <property type="match status" value="1"/>
</dbReference>
<proteinExistence type="predicted"/>
<evidence type="ECO:0000313" key="4">
    <source>
        <dbReference type="EMBL" id="CAK7214335.1"/>
    </source>
</evidence>
<dbReference type="EMBL" id="CAWUHD010000013">
    <property type="protein sequence ID" value="CAK7214335.1"/>
    <property type="molecule type" value="Genomic_DNA"/>
</dbReference>
<dbReference type="InterPro" id="IPR051938">
    <property type="entry name" value="Apopto_cytoskel_mod"/>
</dbReference>
<gene>
    <name evidence="4" type="primary">JID1</name>
    <name evidence="4" type="ORF">SEUCBS140593_002153</name>
</gene>
<dbReference type="SUPFAM" id="SSF46565">
    <property type="entry name" value="Chaperone J-domain"/>
    <property type="match status" value="1"/>
</dbReference>
<dbReference type="Gene3D" id="1.10.287.110">
    <property type="entry name" value="DnaJ domain"/>
    <property type="match status" value="1"/>
</dbReference>
<comment type="caution">
    <text evidence="4">The sequence shown here is derived from an EMBL/GenBank/DDBJ whole genome shotgun (WGS) entry which is preliminary data.</text>
</comment>
<feature type="compositionally biased region" description="Basic and acidic residues" evidence="2">
    <location>
        <begin position="11"/>
        <end position="27"/>
    </location>
</feature>
<protein>
    <submittedName>
        <fullName evidence="4">J domain-containing protein 1</fullName>
    </submittedName>
</protein>
<dbReference type="SMART" id="SM00271">
    <property type="entry name" value="DnaJ"/>
    <property type="match status" value="1"/>
</dbReference>
<reference evidence="4 5" key="1">
    <citation type="submission" date="2024-01" db="EMBL/GenBank/DDBJ databases">
        <authorList>
            <person name="Allen C."/>
            <person name="Tagirdzhanova G."/>
        </authorList>
    </citation>
    <scope>NUCLEOTIDE SEQUENCE [LARGE SCALE GENOMIC DNA]</scope>
</reference>
<evidence type="ECO:0000259" key="3">
    <source>
        <dbReference type="PROSITE" id="PS50076"/>
    </source>
</evidence>
<sequence length="280" mass="31886">MASPRSFATAVHDDGFLKQNGEHTHDQHHGRRRPRDQLHHHHHVWPASANPTPYEILGLAKNAAYQKKIFYALAKQYHPDLHHAAPDHLQGLSSKERLERYRLIVAANDLLSHTGRRRMYDVYGMGWTPTNVADKAEKARHYDREWRTRKDTSAYNATWEDWERWRQENGGGASGDGANAKQAEQFMSNGGFAVVVLIMVCIGGWGQMARATSHGASILEMRDQNHKAISNTLRDRQTQDAPLSRQDRVGSFLERREGWSGYDMGMGMSPRIGNRRPGED</sequence>
<feature type="region of interest" description="Disordered" evidence="2">
    <location>
        <begin position="1"/>
        <end position="40"/>
    </location>
</feature>
<dbReference type="InterPro" id="IPR036869">
    <property type="entry name" value="J_dom_sf"/>
</dbReference>
<dbReference type="Proteomes" id="UP001642482">
    <property type="component" value="Unassembled WGS sequence"/>
</dbReference>
<keyword evidence="5" id="KW-1185">Reference proteome</keyword>
<feature type="domain" description="J" evidence="3">
    <location>
        <begin position="52"/>
        <end position="124"/>
    </location>
</feature>
<keyword evidence="1" id="KW-0143">Chaperone</keyword>
<evidence type="ECO:0000256" key="1">
    <source>
        <dbReference type="ARBA" id="ARBA00023186"/>
    </source>
</evidence>
<name>A0ABP0B488_9PEZI</name>
<evidence type="ECO:0000313" key="5">
    <source>
        <dbReference type="Proteomes" id="UP001642482"/>
    </source>
</evidence>
<dbReference type="InterPro" id="IPR001623">
    <property type="entry name" value="DnaJ_domain"/>
</dbReference>
<dbReference type="Pfam" id="PF00226">
    <property type="entry name" value="DnaJ"/>
    <property type="match status" value="1"/>
</dbReference>
<dbReference type="CDD" id="cd06257">
    <property type="entry name" value="DnaJ"/>
    <property type="match status" value="1"/>
</dbReference>
<dbReference type="PROSITE" id="PS50076">
    <property type="entry name" value="DNAJ_2"/>
    <property type="match status" value="1"/>
</dbReference>
<organism evidence="4 5">
    <name type="scientific">Sporothrix eucalyptigena</name>
    <dbReference type="NCBI Taxonomy" id="1812306"/>
    <lineage>
        <taxon>Eukaryota</taxon>
        <taxon>Fungi</taxon>
        <taxon>Dikarya</taxon>
        <taxon>Ascomycota</taxon>
        <taxon>Pezizomycotina</taxon>
        <taxon>Sordariomycetes</taxon>
        <taxon>Sordariomycetidae</taxon>
        <taxon>Ophiostomatales</taxon>
        <taxon>Ophiostomataceae</taxon>
        <taxon>Sporothrix</taxon>
    </lineage>
</organism>
<feature type="compositionally biased region" description="Basic residues" evidence="2">
    <location>
        <begin position="28"/>
        <end position="40"/>
    </location>
</feature>